<organism evidence="7 8">
    <name type="scientific">Haloechinothrix salitolerans</name>
    <dbReference type="NCBI Taxonomy" id="926830"/>
    <lineage>
        <taxon>Bacteria</taxon>
        <taxon>Bacillati</taxon>
        <taxon>Actinomycetota</taxon>
        <taxon>Actinomycetes</taxon>
        <taxon>Pseudonocardiales</taxon>
        <taxon>Pseudonocardiaceae</taxon>
        <taxon>Haloechinothrix</taxon>
    </lineage>
</organism>
<comment type="similarity">
    <text evidence="2">Belongs to the SsgA family.</text>
</comment>
<dbReference type="RefSeq" id="WP_345398534.1">
    <property type="nucleotide sequence ID" value="NZ_BAABLA010000028.1"/>
</dbReference>
<dbReference type="InterPro" id="IPR006776">
    <property type="entry name" value="SsgB"/>
</dbReference>
<evidence type="ECO:0000313" key="7">
    <source>
        <dbReference type="EMBL" id="MFC6868384.1"/>
    </source>
</evidence>
<dbReference type="EMBL" id="JBHSXX010000001">
    <property type="protein sequence ID" value="MFC6868384.1"/>
    <property type="molecule type" value="Genomic_DNA"/>
</dbReference>
<dbReference type="Gene3D" id="2.30.31.20">
    <property type="entry name" value="Sporulation-specific cell division protein SsgB"/>
    <property type="match status" value="1"/>
</dbReference>
<gene>
    <name evidence="7" type="ORF">ACFQGD_14665</name>
</gene>
<dbReference type="Pfam" id="PF04686">
    <property type="entry name" value="SsgA"/>
    <property type="match status" value="1"/>
</dbReference>
<reference evidence="8" key="1">
    <citation type="journal article" date="2019" name="Int. J. Syst. Evol. Microbiol.">
        <title>The Global Catalogue of Microorganisms (GCM) 10K type strain sequencing project: providing services to taxonomists for standard genome sequencing and annotation.</title>
        <authorList>
            <consortium name="The Broad Institute Genomics Platform"/>
            <consortium name="The Broad Institute Genome Sequencing Center for Infectious Disease"/>
            <person name="Wu L."/>
            <person name="Ma J."/>
        </authorList>
    </citation>
    <scope>NUCLEOTIDE SEQUENCE [LARGE SCALE GENOMIC DNA]</scope>
    <source>
        <strain evidence="8">KCTC 32255</strain>
    </source>
</reference>
<protein>
    <submittedName>
        <fullName evidence="7">SsgA family sporulation/cell division regulator</fullName>
    </submittedName>
</protein>
<name>A0ABW2C0T9_9PSEU</name>
<keyword evidence="3" id="KW-0132">Cell division</keyword>
<comment type="subcellular location">
    <subcellularLocation>
        <location evidence="1">Cell septum</location>
    </subcellularLocation>
</comment>
<dbReference type="Proteomes" id="UP001596337">
    <property type="component" value="Unassembled WGS sequence"/>
</dbReference>
<keyword evidence="8" id="KW-1185">Reference proteome</keyword>
<keyword evidence="5" id="KW-0717">Septation</keyword>
<comment type="caution">
    <text evidence="7">The sequence shown here is derived from an EMBL/GenBank/DDBJ whole genome shotgun (WGS) entry which is preliminary data.</text>
</comment>
<accession>A0ABW2C0T9</accession>
<keyword evidence="6" id="KW-0131">Cell cycle</keyword>
<dbReference type="InterPro" id="IPR038658">
    <property type="entry name" value="SsgB_sf"/>
</dbReference>
<evidence type="ECO:0000256" key="4">
    <source>
        <dbReference type="ARBA" id="ARBA00022969"/>
    </source>
</evidence>
<evidence type="ECO:0000256" key="6">
    <source>
        <dbReference type="ARBA" id="ARBA00023306"/>
    </source>
</evidence>
<evidence type="ECO:0000313" key="8">
    <source>
        <dbReference type="Proteomes" id="UP001596337"/>
    </source>
</evidence>
<keyword evidence="4" id="KW-0749">Sporulation</keyword>
<evidence type="ECO:0000256" key="5">
    <source>
        <dbReference type="ARBA" id="ARBA00023210"/>
    </source>
</evidence>
<proteinExistence type="inferred from homology"/>
<sequence>MTARTVTRKLLAHLFIDPATASVRSLGRVSVQWHYTPADPYAVELAFTDANGGLVVWSIARDLLTDGLTGPAGLGDVRMLPGPRRIRMELSSPTGRAALFFVRDDLAEAIAATERLVPRGDESARIDWDDELARLGVA</sequence>
<evidence type="ECO:0000256" key="3">
    <source>
        <dbReference type="ARBA" id="ARBA00022618"/>
    </source>
</evidence>
<evidence type="ECO:0000256" key="2">
    <source>
        <dbReference type="ARBA" id="ARBA00009323"/>
    </source>
</evidence>
<evidence type="ECO:0000256" key="1">
    <source>
        <dbReference type="ARBA" id="ARBA00004431"/>
    </source>
</evidence>